<dbReference type="InterPro" id="IPR050164">
    <property type="entry name" value="Peptidase_C19"/>
</dbReference>
<dbReference type="GO" id="GO:0005829">
    <property type="term" value="C:cytosol"/>
    <property type="evidence" value="ECO:0007669"/>
    <property type="project" value="TreeGrafter"/>
</dbReference>
<dbReference type="GO" id="GO:0004843">
    <property type="term" value="F:cysteine-type deubiquitinase activity"/>
    <property type="evidence" value="ECO:0007669"/>
    <property type="project" value="InterPro"/>
</dbReference>
<evidence type="ECO:0000259" key="3">
    <source>
        <dbReference type="PROSITE" id="PS50235"/>
    </source>
</evidence>
<dbReference type="InterPro" id="IPR028889">
    <property type="entry name" value="USP"/>
</dbReference>
<dbReference type="EMBL" id="CM029054">
    <property type="protein sequence ID" value="KAG2539162.1"/>
    <property type="molecule type" value="Genomic_DNA"/>
</dbReference>
<protein>
    <recommendedName>
        <fullName evidence="3">USP domain-containing protein</fullName>
    </recommendedName>
</protein>
<evidence type="ECO:0000256" key="1">
    <source>
        <dbReference type="ARBA" id="ARBA00009085"/>
    </source>
</evidence>
<evidence type="ECO:0000256" key="2">
    <source>
        <dbReference type="SAM" id="MobiDB-lite"/>
    </source>
</evidence>
<keyword evidence="5" id="KW-1185">Reference proteome</keyword>
<dbReference type="InterPro" id="IPR001394">
    <property type="entry name" value="Peptidase_C19_UCH"/>
</dbReference>
<evidence type="ECO:0000313" key="5">
    <source>
        <dbReference type="Proteomes" id="UP000823388"/>
    </source>
</evidence>
<reference evidence="4" key="1">
    <citation type="submission" date="2020-05" db="EMBL/GenBank/DDBJ databases">
        <title>WGS assembly of Panicum virgatum.</title>
        <authorList>
            <person name="Lovell J.T."/>
            <person name="Jenkins J."/>
            <person name="Shu S."/>
            <person name="Juenger T.E."/>
            <person name="Schmutz J."/>
        </authorList>
    </citation>
    <scope>NUCLEOTIDE SEQUENCE</scope>
    <source>
        <strain evidence="4">AP13</strain>
    </source>
</reference>
<feature type="region of interest" description="Disordered" evidence="2">
    <location>
        <begin position="205"/>
        <end position="239"/>
    </location>
</feature>
<comment type="similarity">
    <text evidence="1">Belongs to the peptidase C19 family.</text>
</comment>
<sequence>MAAVAQMPVEPAPVVADAVDEQLPVAAEAVVDEPLADAGDAVGTPPPAAADGAEAAAAAMPVVHPPPAPAEQKIQYVKDGGEDALPTEILKVIESIEVPLPSLAGDQNPCDMVTDVKENETKNCSLALPSIDSESYPTKQLEETVQPLGYLQQEAMVASDNNSNESEKQVPTQLCPSSQQQIPMLGCAGNEENQDVSPMRSSMVLIDNRPPSYTDISDIDDLSSDSPTRNSNDDDSDHNDDFYHYDPMCRYWYHDRYRLIHRRQRRNLGYSCFCNARRNRWLGDYPCIPDLINPCNPMASRDTEPWRRWSPPEPDHGKKRYNVDSVHTGLMSRWSSTEPYCEKKRYSVGAGLSNPNWWTCFLNCILQCMVHTVPLVLKLRKADHPDPCPRASVGFCCFCTLKLHADESIRLSGSAFYPESFVNHLKSISSNFESGVQQDAQEFFCDLLEKLDKASVTPRSSLDEPSSTEEGGIAKEIFGGRLKSQLRCPECNRCSDKSEPFLDLSLEVNMVESLMDALRSFTKVELIEDFMCDGCKSRVNMEKQFKVEQAPEVLVIHLKRFTNSGGKILDKVKYPLELDINSFMSSSDDTPQKYDLYGVVVHHGIYGRGHYVCYIRSSVDDWYEFNDDKICRYSEDSVLDSAAYLLFYVKQGSSPWFSTLLEKEDDFPKDDSVSLAEQGTSEIAPVKNKFEESTCSRGQDNSGYCLVGPAEENGNRPGLPDFSQDIQCNGNGDALSDASDKMAEGCCLGGMSGGTPELTCLTESDDKNGHAGGFVEPWEKEDVSPIGSLDTDEMNPSTHGSSEVDPAVTQGGSPPKSENICSLLQLSHKCDDNCHCMNFSQEDETGGCSGTPSMGMCTSENETLDFKSNHEFGDSQVSANKGKCIQP</sequence>
<dbReference type="PANTHER" id="PTHR24006:SF923">
    <property type="entry name" value="USP DOMAIN-CONTAINING PROTEIN"/>
    <property type="match status" value="1"/>
</dbReference>
<dbReference type="Pfam" id="PF00443">
    <property type="entry name" value="UCH"/>
    <property type="match status" value="1"/>
</dbReference>
<comment type="caution">
    <text evidence="4">The sequence shown here is derived from an EMBL/GenBank/DDBJ whole genome shotgun (WGS) entry which is preliminary data.</text>
</comment>
<dbReference type="InterPro" id="IPR018200">
    <property type="entry name" value="USP_CS"/>
</dbReference>
<dbReference type="PANTHER" id="PTHR24006">
    <property type="entry name" value="UBIQUITIN CARBOXYL-TERMINAL HYDROLASE"/>
    <property type="match status" value="1"/>
</dbReference>
<dbReference type="PROSITE" id="PS50235">
    <property type="entry name" value="USP_3"/>
    <property type="match status" value="1"/>
</dbReference>
<dbReference type="PROSITE" id="PS00973">
    <property type="entry name" value="USP_2"/>
    <property type="match status" value="1"/>
</dbReference>
<proteinExistence type="inferred from homology"/>
<dbReference type="InterPro" id="IPR038765">
    <property type="entry name" value="Papain-like_cys_pep_sf"/>
</dbReference>
<gene>
    <name evidence="4" type="ORF">PVAP13_9NG452700</name>
</gene>
<dbReference type="GO" id="GO:0005634">
    <property type="term" value="C:nucleus"/>
    <property type="evidence" value="ECO:0007669"/>
    <property type="project" value="TreeGrafter"/>
</dbReference>
<dbReference type="Gene3D" id="3.90.70.10">
    <property type="entry name" value="Cysteine proteinases"/>
    <property type="match status" value="1"/>
</dbReference>
<organism evidence="4 5">
    <name type="scientific">Panicum virgatum</name>
    <name type="common">Blackwell switchgrass</name>
    <dbReference type="NCBI Taxonomy" id="38727"/>
    <lineage>
        <taxon>Eukaryota</taxon>
        <taxon>Viridiplantae</taxon>
        <taxon>Streptophyta</taxon>
        <taxon>Embryophyta</taxon>
        <taxon>Tracheophyta</taxon>
        <taxon>Spermatophyta</taxon>
        <taxon>Magnoliopsida</taxon>
        <taxon>Liliopsida</taxon>
        <taxon>Poales</taxon>
        <taxon>Poaceae</taxon>
        <taxon>PACMAD clade</taxon>
        <taxon>Panicoideae</taxon>
        <taxon>Panicodae</taxon>
        <taxon>Paniceae</taxon>
        <taxon>Panicinae</taxon>
        <taxon>Panicum</taxon>
        <taxon>Panicum sect. Hiantes</taxon>
    </lineage>
</organism>
<evidence type="ECO:0000313" key="4">
    <source>
        <dbReference type="EMBL" id="KAG2539162.1"/>
    </source>
</evidence>
<feature type="domain" description="USP" evidence="3">
    <location>
        <begin position="350"/>
        <end position="651"/>
    </location>
</feature>
<dbReference type="GO" id="GO:0016579">
    <property type="term" value="P:protein deubiquitination"/>
    <property type="evidence" value="ECO:0007669"/>
    <property type="project" value="InterPro"/>
</dbReference>
<dbReference type="OrthoDB" id="420187at2759"/>
<dbReference type="SUPFAM" id="SSF54001">
    <property type="entry name" value="Cysteine proteinases"/>
    <property type="match status" value="1"/>
</dbReference>
<name>A0A8T0MSR2_PANVG</name>
<accession>A0A8T0MSR2</accession>
<feature type="region of interest" description="Disordered" evidence="2">
    <location>
        <begin position="787"/>
        <end position="816"/>
    </location>
</feature>
<dbReference type="Proteomes" id="UP000823388">
    <property type="component" value="Chromosome 9N"/>
</dbReference>
<dbReference type="AlphaFoldDB" id="A0A8T0MSR2"/>